<dbReference type="InterPro" id="IPR025699">
    <property type="entry name" value="ABC2_memb-like"/>
</dbReference>
<feature type="transmembrane region" description="Helical" evidence="1">
    <location>
        <begin position="15"/>
        <end position="33"/>
    </location>
</feature>
<name>A0A3N0BKZ2_9ACTN</name>
<evidence type="ECO:0000313" key="3">
    <source>
        <dbReference type="Proteomes" id="UP000278632"/>
    </source>
</evidence>
<reference evidence="3" key="1">
    <citation type="submission" date="2018-05" db="EMBL/GenBank/DDBJ databases">
        <title>Genome Sequencing of selected type strains of the family Eggerthellaceae.</title>
        <authorList>
            <person name="Danylec N."/>
            <person name="Stoll D.A."/>
            <person name="Doetsch A."/>
            <person name="Huch M."/>
        </authorList>
    </citation>
    <scope>NUCLEOTIDE SEQUENCE [LARGE SCALE GENOMIC DNA]</scope>
    <source>
        <strain evidence="3">DSM 16106</strain>
    </source>
</reference>
<feature type="transmembrane region" description="Helical" evidence="1">
    <location>
        <begin position="202"/>
        <end position="224"/>
    </location>
</feature>
<dbReference type="Pfam" id="PF13346">
    <property type="entry name" value="ABC2_membrane_5"/>
    <property type="match status" value="1"/>
</dbReference>
<feature type="transmembrane region" description="Helical" evidence="1">
    <location>
        <begin position="84"/>
        <end position="109"/>
    </location>
</feature>
<organism evidence="2 3">
    <name type="scientific">Paraeggerthella hongkongensis</name>
    <dbReference type="NCBI Taxonomy" id="230658"/>
    <lineage>
        <taxon>Bacteria</taxon>
        <taxon>Bacillati</taxon>
        <taxon>Actinomycetota</taxon>
        <taxon>Coriobacteriia</taxon>
        <taxon>Eggerthellales</taxon>
        <taxon>Eggerthellaceae</taxon>
        <taxon>Paraeggerthella</taxon>
    </lineage>
</organism>
<dbReference type="Proteomes" id="UP000278632">
    <property type="component" value="Unassembled WGS sequence"/>
</dbReference>
<dbReference type="OrthoDB" id="3182271at2"/>
<comment type="caution">
    <text evidence="2">The sequence shown here is derived from an EMBL/GenBank/DDBJ whole genome shotgun (WGS) entry which is preliminary data.</text>
</comment>
<evidence type="ECO:0000256" key="1">
    <source>
        <dbReference type="SAM" id="Phobius"/>
    </source>
</evidence>
<keyword evidence="1" id="KW-0812">Transmembrane</keyword>
<keyword evidence="1" id="KW-0472">Membrane</keyword>
<sequence>MNAMFLSDLLIAKKYLMPQVGLGIVVGIFMCIMMENIYVIAPAIAAMTPFSVAFTILAFDERGGWEQFRLALPLSRKHVITGRYTSFAVIAIVGFMTGIVATGLVIIAATLLPNVPQLAALMVNFSWQAIVLASIAGVAVIVVMLSVVLPMVARFGMTKAVRFAPLIIFFGLFFLFTAGGNSETPQFLANLASWVQTPEGTLGMAGIALAAAAALYAASCALSIKLYERREW</sequence>
<keyword evidence="1" id="KW-1133">Transmembrane helix</keyword>
<dbReference type="EMBL" id="QICD01000001">
    <property type="protein sequence ID" value="RNL49068.1"/>
    <property type="molecule type" value="Genomic_DNA"/>
</dbReference>
<dbReference type="AlphaFoldDB" id="A0A3N0BKZ2"/>
<keyword evidence="3" id="KW-1185">Reference proteome</keyword>
<gene>
    <name evidence="2" type="ORF">DMP08_01040</name>
</gene>
<accession>A0A3N0BKZ2</accession>
<feature type="transmembrane region" description="Helical" evidence="1">
    <location>
        <begin position="129"/>
        <end position="151"/>
    </location>
</feature>
<feature type="transmembrane region" description="Helical" evidence="1">
    <location>
        <begin position="163"/>
        <end position="182"/>
    </location>
</feature>
<protein>
    <submittedName>
        <fullName evidence="2">ABC-2 transporter permease</fullName>
    </submittedName>
</protein>
<evidence type="ECO:0000313" key="2">
    <source>
        <dbReference type="EMBL" id="RNL49068.1"/>
    </source>
</evidence>
<proteinExistence type="predicted"/>